<organism evidence="1 2">
    <name type="scientific">Orbilia blumenaviensis</name>
    <dbReference type="NCBI Taxonomy" id="1796055"/>
    <lineage>
        <taxon>Eukaryota</taxon>
        <taxon>Fungi</taxon>
        <taxon>Dikarya</taxon>
        <taxon>Ascomycota</taxon>
        <taxon>Pezizomycotina</taxon>
        <taxon>Orbiliomycetes</taxon>
        <taxon>Orbiliales</taxon>
        <taxon>Orbiliaceae</taxon>
        <taxon>Orbilia</taxon>
    </lineage>
</organism>
<comment type="caution">
    <text evidence="1">The sequence shown here is derived from an EMBL/GenBank/DDBJ whole genome shotgun (WGS) entry which is preliminary data.</text>
</comment>
<dbReference type="AlphaFoldDB" id="A0AAV9UCH4"/>
<proteinExistence type="predicted"/>
<evidence type="ECO:0000313" key="2">
    <source>
        <dbReference type="Proteomes" id="UP001373714"/>
    </source>
</evidence>
<accession>A0AAV9UCH4</accession>
<evidence type="ECO:0000313" key="1">
    <source>
        <dbReference type="EMBL" id="KAK6340175.1"/>
    </source>
</evidence>
<name>A0AAV9UCH4_9PEZI</name>
<keyword evidence="2" id="KW-1185">Reference proteome</keyword>
<gene>
    <name evidence="1" type="ORF">TWF730_001943</name>
</gene>
<dbReference type="Proteomes" id="UP001373714">
    <property type="component" value="Unassembled WGS sequence"/>
</dbReference>
<reference evidence="1 2" key="1">
    <citation type="submission" date="2019-10" db="EMBL/GenBank/DDBJ databases">
        <authorList>
            <person name="Palmer J.M."/>
        </authorList>
    </citation>
    <scope>NUCLEOTIDE SEQUENCE [LARGE SCALE GENOMIC DNA]</scope>
    <source>
        <strain evidence="1 2">TWF730</strain>
    </source>
</reference>
<sequence length="217" mass="25324">MSGGIKSTCQVCLKPKCGIERKDWGRLKTVCVRCVDENIILADVVRKIPNLDVTKFYSFHAMCGYELARMGPGPSRPYQKVCYWRPDVQREVELLHNAQWKDVSAKHPYFDDIRPLATPKETRDYYDAVSKKIFNSIVAEYRRYLEPEISHLISLNNLKLFWESERKRRQLRSFGLRGQQKPHLALFLAKNDKRKVILLTYGLIIPLPKDGHGFTRL</sequence>
<protein>
    <submittedName>
        <fullName evidence="1">Uncharacterized protein</fullName>
    </submittedName>
</protein>
<dbReference type="EMBL" id="JAVHNS010000011">
    <property type="protein sequence ID" value="KAK6340175.1"/>
    <property type="molecule type" value="Genomic_DNA"/>
</dbReference>